<evidence type="ECO:0000313" key="4">
    <source>
        <dbReference type="Proteomes" id="UP000640335"/>
    </source>
</evidence>
<dbReference type="RefSeq" id="WP_191747294.1">
    <property type="nucleotide sequence ID" value="NZ_JACSQZ010000001.1"/>
</dbReference>
<keyword evidence="4" id="KW-1185">Reference proteome</keyword>
<evidence type="ECO:0000313" key="3">
    <source>
        <dbReference type="EMBL" id="MBD7913546.1"/>
    </source>
</evidence>
<reference evidence="3 4" key="1">
    <citation type="submission" date="2020-08" db="EMBL/GenBank/DDBJ databases">
        <title>A Genomic Blueprint of the Chicken Gut Microbiome.</title>
        <authorList>
            <person name="Gilroy R."/>
            <person name="Ravi A."/>
            <person name="Getino M."/>
            <person name="Pursley I."/>
            <person name="Horton D.L."/>
            <person name="Alikhan N.-F."/>
            <person name="Baker D."/>
            <person name="Gharbi K."/>
            <person name="Hall N."/>
            <person name="Watson M."/>
            <person name="Adriaenssens E.M."/>
            <person name="Foster-Nyarko E."/>
            <person name="Jarju S."/>
            <person name="Secka A."/>
            <person name="Antonio M."/>
            <person name="Oren A."/>
            <person name="Chaudhuri R."/>
            <person name="La Ragione R.M."/>
            <person name="Hildebrand F."/>
            <person name="Pallen M.J."/>
        </authorList>
    </citation>
    <scope>NUCLEOTIDE SEQUENCE [LARGE SCALE GENOMIC DNA]</scope>
    <source>
        <strain evidence="3 4">Sa3CUN1</strain>
    </source>
</reference>
<evidence type="ECO:0000259" key="2">
    <source>
        <dbReference type="Pfam" id="PF13786"/>
    </source>
</evidence>
<dbReference type="Gene3D" id="2.60.40.1630">
    <property type="entry name" value="bacillus anthracis domain"/>
    <property type="match status" value="1"/>
</dbReference>
<comment type="caution">
    <text evidence="3">The sequence shown here is derived from an EMBL/GenBank/DDBJ whole genome shotgun (WGS) entry which is preliminary data.</text>
</comment>
<organism evidence="3 4">
    <name type="scientific">Clostridium gallinarum</name>
    <dbReference type="NCBI Taxonomy" id="2762246"/>
    <lineage>
        <taxon>Bacteria</taxon>
        <taxon>Bacillati</taxon>
        <taxon>Bacillota</taxon>
        <taxon>Clostridia</taxon>
        <taxon>Eubacteriales</taxon>
        <taxon>Clostridiaceae</taxon>
        <taxon>Clostridium</taxon>
    </lineage>
</organism>
<sequence>MNKFDKDKFNKIIKDKVSDNKIEIPDNIKSNALKILNSLPERETKRKSKSRKVSGLVAGIIICTLGFNMFMPAYAESLPIIGPTFKSINEAIGIGDKYIKGSKDINISKSYKDTTMTIKNIYYDGVELAIAYELKSEEGFDDKPIIFPIIKSGFKNINYDNEENDGEFIDDNTYVGLASYAFTKDELSDKTKIEFIVNDLYGNWTGYYPKKFSFKISLDAKDMGKKEHAINKEFIYGNRIYKIRKVITSKLNTIIYADILKEDNLDKSIENNGLRGTDDQLRFFIVDDMGMPLETGSLSLSSNIKLNQSLLGNSTIRFRGASEVAESITLIPYIYIYGSGKNIKGKIDKENEMIIDLDTGEKYIIENIDFKEDKTIIDIKAKKYLSSLKYLNISFWSGDNELEDEELNNISIEDWSKIKREIEIEDIKFNGMDDGYNFTLTLPALDSSKEYYFLVDNTKKIILEDEKITIDLEK</sequence>
<feature type="transmembrane region" description="Helical" evidence="1">
    <location>
        <begin position="53"/>
        <end position="75"/>
    </location>
</feature>
<dbReference type="EMBL" id="JACSQZ010000001">
    <property type="protein sequence ID" value="MBD7913546.1"/>
    <property type="molecule type" value="Genomic_DNA"/>
</dbReference>
<feature type="domain" description="DUF4179" evidence="2">
    <location>
        <begin position="45"/>
        <end position="136"/>
    </location>
</feature>
<gene>
    <name evidence="3" type="ORF">H9660_00145</name>
</gene>
<protein>
    <submittedName>
        <fullName evidence="3">DUF4179 domain-containing protein</fullName>
    </submittedName>
</protein>
<keyword evidence="1" id="KW-0472">Membrane</keyword>
<dbReference type="Proteomes" id="UP000640335">
    <property type="component" value="Unassembled WGS sequence"/>
</dbReference>
<keyword evidence="1" id="KW-1133">Transmembrane helix</keyword>
<keyword evidence="1" id="KW-0812">Transmembrane</keyword>
<dbReference type="InterPro" id="IPR025436">
    <property type="entry name" value="DUF4179"/>
</dbReference>
<evidence type="ECO:0000256" key="1">
    <source>
        <dbReference type="SAM" id="Phobius"/>
    </source>
</evidence>
<accession>A0ABR8PZF0</accession>
<proteinExistence type="predicted"/>
<name>A0ABR8PZF0_9CLOT</name>
<dbReference type="Pfam" id="PF13786">
    <property type="entry name" value="DUF4179"/>
    <property type="match status" value="1"/>
</dbReference>